<gene>
    <name evidence="4" type="ORF">EYC84_000587</name>
</gene>
<keyword evidence="5" id="KW-1185">Reference proteome</keyword>
<name>A0A5M9JP19_MONFR</name>
<evidence type="ECO:0000313" key="5">
    <source>
        <dbReference type="Proteomes" id="UP000322873"/>
    </source>
</evidence>
<evidence type="ECO:0000256" key="1">
    <source>
        <dbReference type="SAM" id="MobiDB-lite"/>
    </source>
</evidence>
<organism evidence="4 5">
    <name type="scientific">Monilinia fructicola</name>
    <name type="common">Brown rot fungus</name>
    <name type="synonym">Ciboria fructicola</name>
    <dbReference type="NCBI Taxonomy" id="38448"/>
    <lineage>
        <taxon>Eukaryota</taxon>
        <taxon>Fungi</taxon>
        <taxon>Dikarya</taxon>
        <taxon>Ascomycota</taxon>
        <taxon>Pezizomycotina</taxon>
        <taxon>Leotiomycetes</taxon>
        <taxon>Helotiales</taxon>
        <taxon>Sclerotiniaceae</taxon>
        <taxon>Monilinia</taxon>
    </lineage>
</organism>
<evidence type="ECO:0000259" key="2">
    <source>
        <dbReference type="Pfam" id="PF23394"/>
    </source>
</evidence>
<feature type="domain" description="DUF7102" evidence="2">
    <location>
        <begin position="605"/>
        <end position="771"/>
    </location>
</feature>
<protein>
    <submittedName>
        <fullName evidence="4">Uncharacterized protein</fullName>
    </submittedName>
</protein>
<dbReference type="EMBL" id="VICG01000006">
    <property type="protein sequence ID" value="KAA8571258.1"/>
    <property type="molecule type" value="Genomic_DNA"/>
</dbReference>
<feature type="domain" description="SAM-like" evidence="3">
    <location>
        <begin position="786"/>
        <end position="872"/>
    </location>
</feature>
<dbReference type="AlphaFoldDB" id="A0A5M9JP19"/>
<feature type="region of interest" description="Disordered" evidence="1">
    <location>
        <begin position="242"/>
        <end position="266"/>
    </location>
</feature>
<sequence>MDYTVDDSMESVEYTVDDDVSHRDVRSSQENTMGYTMAHDHHHQENSMDYIMSHEAKNVSLSQLPGASELSEQEDEDELPVLEFARSVGIARNHELDDTSVDDLLSMKSNLECHFSIDLDHKYLPQLSAHGDINLDERIFVGKNVAKLLTCVAQNESRESICGVVYPMIGSRGVKKIRVELPLLKFPISNHVTPPLSPMYAPVPDSPVPFLPSAYDIPLLSDPDSLTSLDLKKIENKVFKEDLPTPTHNRYPTRKLPSASGDQSVKPADIYSQPEVMEHLNESSSPPSQRKTIVLSDLKVEEPLTPLKPPLEEPRPKSVHFSHIVEELLLNSRPQSGFSEAVLETRFFEEAFGESGDQANHRAEQERLVDIRNRVEVPAMDFSTARPPWILNHFHSVNALPWALFKRDLGNVLDESLGDDDIWESFVHGTSDDMVITSSDLTWKMEGLRILRQYEDDGEDELEIGYFPKEAEAEAEAEAEDMSGATLQVNHPLITPDMRRDKSKHQENIAPNIPKRARPADEEQSSLLGGVFSAKDALSNFLEIRGAKKPKLIESTHFSTRNSPSPITSSQTPLHKGAPILEPAAPEPHVPLPTPIVVAPERTISIILSSVILRNRPLVRALQSLLPTLKICERDFSAHNTTIWNHGSVIRSPVTSPLTYEADIIISPTTGLILTSLQHIKQKQLPGHKTAVPIRDRLEKVSGRYEDLIVLVSSPPIELGDSDCLAWADFVGFTLTLQASIIVTYVPVDTNKTDDQAMAKYISALIIQHLPPCSSSSSSSYNLELLEHESYWEIWLRRAGLNAYAAQAIIVHLKTPEPRSQPGDEGHEVEMQMIEERGPYGLALFVQMGAQERMRRLGKLVGERVLERVGRTVDQIWE</sequence>
<proteinExistence type="predicted"/>
<dbReference type="InterPro" id="IPR057559">
    <property type="entry name" value="SAM_6"/>
</dbReference>
<evidence type="ECO:0000259" key="3">
    <source>
        <dbReference type="Pfam" id="PF23395"/>
    </source>
</evidence>
<evidence type="ECO:0000313" key="4">
    <source>
        <dbReference type="EMBL" id="KAA8571258.1"/>
    </source>
</evidence>
<dbReference type="VEuPathDB" id="FungiDB:MFRU_055g00100"/>
<dbReference type="Proteomes" id="UP000322873">
    <property type="component" value="Unassembled WGS sequence"/>
</dbReference>
<accession>A0A5M9JP19</accession>
<comment type="caution">
    <text evidence="4">The sequence shown here is derived from an EMBL/GenBank/DDBJ whole genome shotgun (WGS) entry which is preliminary data.</text>
</comment>
<dbReference type="InterPro" id="IPR055528">
    <property type="entry name" value="DUF7102"/>
</dbReference>
<reference evidence="4 5" key="1">
    <citation type="submission" date="2019-06" db="EMBL/GenBank/DDBJ databases">
        <title>Genome Sequence of the Brown Rot Fungal Pathogen Monilinia fructicola.</title>
        <authorList>
            <person name="De Miccolis Angelini R.M."/>
            <person name="Landi L."/>
            <person name="Abate D."/>
            <person name="Pollastro S."/>
            <person name="Romanazzi G."/>
            <person name="Faretra F."/>
        </authorList>
    </citation>
    <scope>NUCLEOTIDE SEQUENCE [LARGE SCALE GENOMIC DNA]</scope>
    <source>
        <strain evidence="4 5">Mfrc123</strain>
    </source>
</reference>
<dbReference type="Pfam" id="PF23394">
    <property type="entry name" value="DUF7102"/>
    <property type="match status" value="1"/>
</dbReference>
<dbReference type="Pfam" id="PF23395">
    <property type="entry name" value="SAM_6"/>
    <property type="match status" value="1"/>
</dbReference>